<sequence>MTCMIMRIISAFFLISTVCSLPQINKDTLGSARDTGKQCVCMNWRYCDGTINSDVPCPQSYIQVCCIQPDPEAINSNERNGVVRV</sequence>
<feature type="chain" id="PRO_5045594717" evidence="1">
    <location>
        <begin position="21"/>
        <end position="85"/>
    </location>
</feature>
<protein>
    <submittedName>
        <fullName evidence="2">Uncharacterized protein</fullName>
    </submittedName>
</protein>
<proteinExistence type="predicted"/>
<evidence type="ECO:0000313" key="2">
    <source>
        <dbReference type="EMBL" id="KAJ8983031.1"/>
    </source>
</evidence>
<gene>
    <name evidence="2" type="ORF">NQ317_014328</name>
</gene>
<evidence type="ECO:0000313" key="3">
    <source>
        <dbReference type="Proteomes" id="UP001162164"/>
    </source>
</evidence>
<dbReference type="EMBL" id="JAPWTJ010000097">
    <property type="protein sequence ID" value="KAJ8983031.1"/>
    <property type="molecule type" value="Genomic_DNA"/>
</dbReference>
<feature type="signal peptide" evidence="1">
    <location>
        <begin position="1"/>
        <end position="20"/>
    </location>
</feature>
<keyword evidence="3" id="KW-1185">Reference proteome</keyword>
<dbReference type="Proteomes" id="UP001162164">
    <property type="component" value="Unassembled WGS sequence"/>
</dbReference>
<reference evidence="2" key="1">
    <citation type="journal article" date="2023" name="Insect Mol. Biol.">
        <title>Genome sequencing provides insights into the evolution of gene families encoding plant cell wall-degrading enzymes in longhorned beetles.</title>
        <authorList>
            <person name="Shin N.R."/>
            <person name="Okamura Y."/>
            <person name="Kirsch R."/>
            <person name="Pauchet Y."/>
        </authorList>
    </citation>
    <scope>NUCLEOTIDE SEQUENCE</scope>
    <source>
        <strain evidence="2">MMC_N1</strain>
    </source>
</reference>
<evidence type="ECO:0000256" key="1">
    <source>
        <dbReference type="SAM" id="SignalP"/>
    </source>
</evidence>
<keyword evidence="1" id="KW-0732">Signal</keyword>
<organism evidence="2 3">
    <name type="scientific">Molorchus minor</name>
    <dbReference type="NCBI Taxonomy" id="1323400"/>
    <lineage>
        <taxon>Eukaryota</taxon>
        <taxon>Metazoa</taxon>
        <taxon>Ecdysozoa</taxon>
        <taxon>Arthropoda</taxon>
        <taxon>Hexapoda</taxon>
        <taxon>Insecta</taxon>
        <taxon>Pterygota</taxon>
        <taxon>Neoptera</taxon>
        <taxon>Endopterygota</taxon>
        <taxon>Coleoptera</taxon>
        <taxon>Polyphaga</taxon>
        <taxon>Cucujiformia</taxon>
        <taxon>Chrysomeloidea</taxon>
        <taxon>Cerambycidae</taxon>
        <taxon>Lamiinae</taxon>
        <taxon>Monochamini</taxon>
        <taxon>Molorchus</taxon>
    </lineage>
</organism>
<accession>A0ABQ9JXG0</accession>
<comment type="caution">
    <text evidence="2">The sequence shown here is derived from an EMBL/GenBank/DDBJ whole genome shotgun (WGS) entry which is preliminary data.</text>
</comment>
<name>A0ABQ9JXG0_9CUCU</name>